<feature type="compositionally biased region" description="Low complexity" evidence="1">
    <location>
        <begin position="139"/>
        <end position="150"/>
    </location>
</feature>
<keyword evidence="2" id="KW-1133">Transmembrane helix</keyword>
<dbReference type="SUPFAM" id="SSF53300">
    <property type="entry name" value="vWA-like"/>
    <property type="match status" value="1"/>
</dbReference>
<keyword evidence="2" id="KW-0812">Transmembrane</keyword>
<reference evidence="4" key="1">
    <citation type="submission" date="2016-11" db="UniProtKB">
        <authorList>
            <consortium name="WormBaseParasite"/>
        </authorList>
    </citation>
    <scope>IDENTIFICATION</scope>
</reference>
<dbReference type="InterPro" id="IPR036465">
    <property type="entry name" value="vWFA_dom_sf"/>
</dbReference>
<keyword evidence="2" id="KW-0472">Membrane</keyword>
<feature type="compositionally biased region" description="Basic and acidic residues" evidence="1">
    <location>
        <begin position="92"/>
        <end position="102"/>
    </location>
</feature>
<keyword evidence="3" id="KW-1185">Reference proteome</keyword>
<dbReference type="AlphaFoldDB" id="A0A1I7WFN5"/>
<sequence length="338" mass="38124">MYTFIDYYNTAADIPGDAIAKPQLMNFGEQNVMRKLNEMTRIEDKTTGTGVKHSMVDEDLFAKQRLKGHREETSEKEPSQNESIEDGGETLKSSKEGKPVEMKSQIEQKENPFIISPDVFEVTAQSGFTTQSETNSKMTETSESPTTTSSNKLRPVEYISHIIAEFDLKRQIQVPARLQTIIWIIIAAIFSSFSIHLENYWIIIKVEVTVCKKISLILGLESVPKCENRPSACRLSRKVIIGKKQIFQIKDIFSAVPVCLNMICRKDSLKGFKNISTYGSNMLGKALEKVSKFAFTRKRVSFYAFLKIAINGDRGDAENILIIVTDGESDDKVQQPVE</sequence>
<organism evidence="3 4">
    <name type="scientific">Heterorhabditis bacteriophora</name>
    <name type="common">Entomopathogenic nematode worm</name>
    <dbReference type="NCBI Taxonomy" id="37862"/>
    <lineage>
        <taxon>Eukaryota</taxon>
        <taxon>Metazoa</taxon>
        <taxon>Ecdysozoa</taxon>
        <taxon>Nematoda</taxon>
        <taxon>Chromadorea</taxon>
        <taxon>Rhabditida</taxon>
        <taxon>Rhabditina</taxon>
        <taxon>Rhabditomorpha</taxon>
        <taxon>Strongyloidea</taxon>
        <taxon>Heterorhabditidae</taxon>
        <taxon>Heterorhabditis</taxon>
    </lineage>
</organism>
<proteinExistence type="predicted"/>
<feature type="region of interest" description="Disordered" evidence="1">
    <location>
        <begin position="66"/>
        <end position="102"/>
    </location>
</feature>
<evidence type="ECO:0000313" key="4">
    <source>
        <dbReference type="WBParaSite" id="Hba_03780"/>
    </source>
</evidence>
<dbReference type="WBParaSite" id="Hba_03780">
    <property type="protein sequence ID" value="Hba_03780"/>
    <property type="gene ID" value="Hba_03780"/>
</dbReference>
<protein>
    <submittedName>
        <fullName evidence="4">VWFA domain-containing protein</fullName>
    </submittedName>
</protein>
<evidence type="ECO:0000313" key="3">
    <source>
        <dbReference type="Proteomes" id="UP000095283"/>
    </source>
</evidence>
<evidence type="ECO:0000256" key="2">
    <source>
        <dbReference type="SAM" id="Phobius"/>
    </source>
</evidence>
<feature type="transmembrane region" description="Helical" evidence="2">
    <location>
        <begin position="180"/>
        <end position="203"/>
    </location>
</feature>
<feature type="compositionally biased region" description="Polar residues" evidence="1">
    <location>
        <begin position="128"/>
        <end position="138"/>
    </location>
</feature>
<name>A0A1I7WFN5_HETBA</name>
<accession>A0A1I7WFN5</accession>
<dbReference type="Proteomes" id="UP000095283">
    <property type="component" value="Unplaced"/>
</dbReference>
<evidence type="ECO:0000256" key="1">
    <source>
        <dbReference type="SAM" id="MobiDB-lite"/>
    </source>
</evidence>
<feature type="compositionally biased region" description="Basic and acidic residues" evidence="1">
    <location>
        <begin position="69"/>
        <end position="79"/>
    </location>
</feature>
<feature type="region of interest" description="Disordered" evidence="1">
    <location>
        <begin position="128"/>
        <end position="151"/>
    </location>
</feature>